<accession>N8WQM6</accession>
<organism evidence="2 3">
    <name type="scientific">Acinetobacter variabilis</name>
    <dbReference type="NCBI Taxonomy" id="70346"/>
    <lineage>
        <taxon>Bacteria</taxon>
        <taxon>Pseudomonadati</taxon>
        <taxon>Pseudomonadota</taxon>
        <taxon>Gammaproteobacteria</taxon>
        <taxon>Moraxellales</taxon>
        <taxon>Moraxellaceae</taxon>
        <taxon>Acinetobacter</taxon>
    </lineage>
</organism>
<dbReference type="Proteomes" id="UP000013070">
    <property type="component" value="Unassembled WGS sequence"/>
</dbReference>
<sequence>MKLPPPVLPQTILDQKSFKCPNCGAFSHMKWENLFYSIYDEQGNEHHILTRVHQAQCASCDKENIWYNNREVSGWLGLQGIPRPINDSELLRLFPINEIGNKDIPEYLPDMPHDVKELYKEAALIFELSPRSAAALIRLALEKLCDHLGVKKKNIKESIEELAAKNIIPLIVAKAADNIRLIGNANVHSGIIGDEVLEDINPAIFSYINLIVDYAITKPKEINEINALFPEQKRASL</sequence>
<dbReference type="RefSeq" id="WP_004783104.1">
    <property type="nucleotide sequence ID" value="NZ_KB849403.1"/>
</dbReference>
<dbReference type="InterPro" id="IPR025285">
    <property type="entry name" value="DUF4145"/>
</dbReference>
<feature type="domain" description="DUF4145" evidence="1">
    <location>
        <begin position="120"/>
        <end position="192"/>
    </location>
</feature>
<dbReference type="AlphaFoldDB" id="N8WQM6"/>
<evidence type="ECO:0000259" key="1">
    <source>
        <dbReference type="Pfam" id="PF13643"/>
    </source>
</evidence>
<evidence type="ECO:0000313" key="2">
    <source>
        <dbReference type="EMBL" id="ENU99198.1"/>
    </source>
</evidence>
<proteinExistence type="predicted"/>
<dbReference type="eggNOG" id="ENOG502ZG4Y">
    <property type="taxonomic scope" value="Bacteria"/>
</dbReference>
<gene>
    <name evidence="2" type="ORF">F969_01866</name>
</gene>
<dbReference type="Pfam" id="PF13643">
    <property type="entry name" value="DUF4145"/>
    <property type="match status" value="1"/>
</dbReference>
<reference evidence="2 3" key="1">
    <citation type="submission" date="2013-02" db="EMBL/GenBank/DDBJ databases">
        <title>The Genome Sequence of Acinetobacter sp. NIPH 899.</title>
        <authorList>
            <consortium name="The Broad Institute Genome Sequencing Platform"/>
            <consortium name="The Broad Institute Genome Sequencing Center for Infectious Disease"/>
            <person name="Cerqueira G."/>
            <person name="Feldgarden M."/>
            <person name="Courvalin P."/>
            <person name="Perichon B."/>
            <person name="Grillot-Courvalin C."/>
            <person name="Clermont D."/>
            <person name="Rocha E."/>
            <person name="Yoon E.-J."/>
            <person name="Nemec A."/>
            <person name="Walker B."/>
            <person name="Young S.K."/>
            <person name="Zeng Q."/>
            <person name="Gargeya S."/>
            <person name="Fitzgerald M."/>
            <person name="Haas B."/>
            <person name="Abouelleil A."/>
            <person name="Alvarado L."/>
            <person name="Arachchi H.M."/>
            <person name="Berlin A.M."/>
            <person name="Chapman S.B."/>
            <person name="Dewar J."/>
            <person name="Goldberg J."/>
            <person name="Griggs A."/>
            <person name="Gujja S."/>
            <person name="Hansen M."/>
            <person name="Howarth C."/>
            <person name="Imamovic A."/>
            <person name="Larimer J."/>
            <person name="McCowan C."/>
            <person name="Murphy C."/>
            <person name="Neiman D."/>
            <person name="Pearson M."/>
            <person name="Priest M."/>
            <person name="Roberts A."/>
            <person name="Saif S."/>
            <person name="Shea T."/>
            <person name="Sisk P."/>
            <person name="Sykes S."/>
            <person name="Wortman J."/>
            <person name="Nusbaum C."/>
            <person name="Birren B."/>
        </authorList>
    </citation>
    <scope>NUCLEOTIDE SEQUENCE [LARGE SCALE GENOMIC DNA]</scope>
    <source>
        <strain evidence="2 3">NIPH 899</strain>
    </source>
</reference>
<protein>
    <recommendedName>
        <fullName evidence="1">DUF4145 domain-containing protein</fullName>
    </recommendedName>
</protein>
<dbReference type="PATRIC" id="fig|1217710.3.peg.1765"/>
<name>N8WQM6_9GAMM</name>
<keyword evidence="3" id="KW-1185">Reference proteome</keyword>
<dbReference type="HOGENOM" id="CLU_090926_0_0_6"/>
<comment type="caution">
    <text evidence="2">The sequence shown here is derived from an EMBL/GenBank/DDBJ whole genome shotgun (WGS) entry which is preliminary data.</text>
</comment>
<dbReference type="EMBL" id="APPE01000054">
    <property type="protein sequence ID" value="ENU99198.1"/>
    <property type="molecule type" value="Genomic_DNA"/>
</dbReference>
<evidence type="ECO:0000313" key="3">
    <source>
        <dbReference type="Proteomes" id="UP000013070"/>
    </source>
</evidence>